<evidence type="ECO:0000313" key="4">
    <source>
        <dbReference type="Proteomes" id="UP000182827"/>
    </source>
</evidence>
<dbReference type="EMBL" id="FOZU01000009">
    <property type="protein sequence ID" value="SFS83554.1"/>
    <property type="molecule type" value="Genomic_DNA"/>
</dbReference>
<sequence>MVIYRVINDLAFRLLHSFIFNSTTECSLPVKNKMIMKQTPKQHADFLYFLPIQTRWSDNDIYGHVNNVTYYSYFDTAANALLIEKANFDIRHSPIIGLVVDSTCRFFQELSYPEIIEVGVVISRLGNSSVQYDLAIFKQFHDVASAQSHFVHVFVDRQTRKSTSIPIEMRDALFKYSMNK</sequence>
<proteinExistence type="inferred from homology"/>
<comment type="similarity">
    <text evidence="1">Belongs to the 4-hydroxybenzoyl-CoA thioesterase family.</text>
</comment>
<dbReference type="PANTHER" id="PTHR31793:SF27">
    <property type="entry name" value="NOVEL THIOESTERASE SUPERFAMILY DOMAIN AND SAPOSIN A-TYPE DOMAIN CONTAINING PROTEIN (0610012H03RIK)"/>
    <property type="match status" value="1"/>
</dbReference>
<organism evidence="3 4">
    <name type="scientific">Acinetobacter bohemicus</name>
    <dbReference type="NCBI Taxonomy" id="1435036"/>
    <lineage>
        <taxon>Bacteria</taxon>
        <taxon>Pseudomonadati</taxon>
        <taxon>Pseudomonadota</taxon>
        <taxon>Gammaproteobacteria</taxon>
        <taxon>Moraxellales</taxon>
        <taxon>Moraxellaceae</taxon>
        <taxon>Acinetobacter</taxon>
    </lineage>
</organism>
<reference evidence="4" key="1">
    <citation type="submission" date="2016-10" db="EMBL/GenBank/DDBJ databases">
        <authorList>
            <person name="Varghese N."/>
            <person name="Submissions S."/>
        </authorList>
    </citation>
    <scope>NUCLEOTIDE SEQUENCE [LARGE SCALE GENOMIC DNA]</scope>
    <source>
        <strain evidence="4">ANC 5076</strain>
    </source>
</reference>
<keyword evidence="4" id="KW-1185">Reference proteome</keyword>
<evidence type="ECO:0000256" key="2">
    <source>
        <dbReference type="ARBA" id="ARBA00022801"/>
    </source>
</evidence>
<name>A0A1I6T2P9_9GAMM</name>
<dbReference type="SUPFAM" id="SSF54637">
    <property type="entry name" value="Thioesterase/thiol ester dehydrase-isomerase"/>
    <property type="match status" value="1"/>
</dbReference>
<dbReference type="Proteomes" id="UP000182827">
    <property type="component" value="Unassembled WGS sequence"/>
</dbReference>
<accession>A0A1I6T2P9</accession>
<gene>
    <name evidence="3" type="ORF">SAMN05444586_100982</name>
</gene>
<dbReference type="Gene3D" id="3.10.129.10">
    <property type="entry name" value="Hotdog Thioesterase"/>
    <property type="match status" value="1"/>
</dbReference>
<dbReference type="GO" id="GO:0047617">
    <property type="term" value="F:fatty acyl-CoA hydrolase activity"/>
    <property type="evidence" value="ECO:0007669"/>
    <property type="project" value="TreeGrafter"/>
</dbReference>
<evidence type="ECO:0000313" key="3">
    <source>
        <dbReference type="EMBL" id="SFS83554.1"/>
    </source>
</evidence>
<keyword evidence="2 3" id="KW-0378">Hydrolase</keyword>
<evidence type="ECO:0000256" key="1">
    <source>
        <dbReference type="ARBA" id="ARBA00005953"/>
    </source>
</evidence>
<dbReference type="CDD" id="cd00586">
    <property type="entry name" value="4HBT"/>
    <property type="match status" value="1"/>
</dbReference>
<dbReference type="PANTHER" id="PTHR31793">
    <property type="entry name" value="4-HYDROXYBENZOYL-COA THIOESTERASE FAMILY MEMBER"/>
    <property type="match status" value="1"/>
</dbReference>
<dbReference type="InterPro" id="IPR029069">
    <property type="entry name" value="HotDog_dom_sf"/>
</dbReference>
<dbReference type="InterPro" id="IPR050563">
    <property type="entry name" value="4-hydroxybenzoyl-CoA_TE"/>
</dbReference>
<dbReference type="Pfam" id="PF13279">
    <property type="entry name" value="4HBT_2"/>
    <property type="match status" value="1"/>
</dbReference>
<dbReference type="AlphaFoldDB" id="A0A1I6T2P9"/>
<protein>
    <submittedName>
        <fullName evidence="3">Acyl-CoA thioester hydrolase</fullName>
    </submittedName>
</protein>